<evidence type="ECO:0000256" key="5">
    <source>
        <dbReference type="ARBA" id="ARBA00022695"/>
    </source>
</evidence>
<dbReference type="GO" id="GO:0003887">
    <property type="term" value="F:DNA-directed DNA polymerase activity"/>
    <property type="evidence" value="ECO:0007669"/>
    <property type="project" value="UniProtKB-KW"/>
</dbReference>
<keyword evidence="15" id="KW-1185">Reference proteome</keyword>
<evidence type="ECO:0000256" key="11">
    <source>
        <dbReference type="SAM" id="SignalP"/>
    </source>
</evidence>
<reference evidence="14" key="1">
    <citation type="submission" date="2021-12" db="EMBL/GenBank/DDBJ databases">
        <title>Curvularia clavata genome.</title>
        <authorList>
            <person name="Cao Y."/>
        </authorList>
    </citation>
    <scope>NUCLEOTIDE SEQUENCE</scope>
    <source>
        <strain evidence="14">Yc1106</strain>
    </source>
</reference>
<evidence type="ECO:0000313" key="14">
    <source>
        <dbReference type="EMBL" id="USP75310.1"/>
    </source>
</evidence>
<keyword evidence="5" id="KW-0548">Nucleotidyltransferase</keyword>
<organism evidence="14 15">
    <name type="scientific">Curvularia clavata</name>
    <dbReference type="NCBI Taxonomy" id="95742"/>
    <lineage>
        <taxon>Eukaryota</taxon>
        <taxon>Fungi</taxon>
        <taxon>Dikarya</taxon>
        <taxon>Ascomycota</taxon>
        <taxon>Pezizomycotina</taxon>
        <taxon>Dothideomycetes</taxon>
        <taxon>Pleosporomycetidae</taxon>
        <taxon>Pleosporales</taxon>
        <taxon>Pleosporineae</taxon>
        <taxon>Pleosporaceae</taxon>
        <taxon>Curvularia</taxon>
    </lineage>
</organism>
<accession>A0A9Q9DQQ4</accession>
<dbReference type="CDD" id="cd07387">
    <property type="entry name" value="MPP_PolD2_C"/>
    <property type="match status" value="1"/>
</dbReference>
<feature type="domain" description="DNA polymerase delta subunit OB-fold" evidence="13">
    <location>
        <begin position="147"/>
        <end position="279"/>
    </location>
</feature>
<comment type="similarity">
    <text evidence="2">Belongs to the DNA polymerase delta/II small subunit family.</text>
</comment>
<sequence length="610" mass="66519">MQFSIISIVAALAATTSASYVPTNGTATSAPYPTGTAAPSFTGTMPTSSTLPFTGGASHMAGSALGLVIAGGIALFFPSHDTTAPMTKPQDNLLKGEPLYDSYPSSKTDTNSDSDDAPLPPSRNASAYNPLHDFVLPPGSERQYSQQFADMYFLRLMQLKKVVKEKAEELWHNFELGGQKANFVERVLDVRQGELCWVVGTVFMEMAQKPNVLDDIGKDHWIADPPHRDTYISPGGDEMMLEDESGRLRVTGKPLNRHFVTGCIIAALGTEEADGTFKIIATQCADLPRQPQRWERDDIALAKQKESTPQRKPAGKLAIVSGLELSGDSDHDISQDLLLEYLTGEVADSSTQADASKITRLLIAGGSLRKGRPILSRDEFAAKKSAARSYGYDASLYNAAPTQRLDEFLCEIIPTLPITLLPGASDPANVALPQQRLHAALLPNARIYAEPPVTGDATLAGLDAVTNPWLGDIDGYRVLGTGGQTVEDLLKYLDHINSVDAMEMMLRWRCVAPTAPDTLWCYPFQDQDPLMLTECPHIYIAGCQKKFDKKLIEGPAGQKVLLVSVPKFSTTGKLVLIDMESWEVEVIKLKASRDKMAKERQENGDTKMEE</sequence>
<dbReference type="Proteomes" id="UP001056012">
    <property type="component" value="Chromosome 2"/>
</dbReference>
<dbReference type="GO" id="GO:0003677">
    <property type="term" value="F:DNA binding"/>
    <property type="evidence" value="ECO:0007669"/>
    <property type="project" value="InterPro"/>
</dbReference>
<protein>
    <recommendedName>
        <fullName evidence="3">DNA-directed DNA polymerase</fullName>
        <ecNumber evidence="3">2.7.7.7</ecNumber>
    </recommendedName>
</protein>
<evidence type="ECO:0000256" key="10">
    <source>
        <dbReference type="SAM" id="MobiDB-lite"/>
    </source>
</evidence>
<dbReference type="Gene3D" id="2.40.50.430">
    <property type="match status" value="1"/>
</dbReference>
<dbReference type="PANTHER" id="PTHR10416:SF0">
    <property type="entry name" value="DNA POLYMERASE DELTA SUBUNIT 2"/>
    <property type="match status" value="1"/>
</dbReference>
<evidence type="ECO:0000256" key="9">
    <source>
        <dbReference type="ARBA" id="ARBA00049244"/>
    </source>
</evidence>
<dbReference type="EC" id="2.7.7.7" evidence="3"/>
<evidence type="ECO:0000259" key="13">
    <source>
        <dbReference type="Pfam" id="PF18018"/>
    </source>
</evidence>
<keyword evidence="7" id="KW-0239">DNA-directed DNA polymerase</keyword>
<comment type="subcellular location">
    <subcellularLocation>
        <location evidence="1">Nucleus</location>
    </subcellularLocation>
</comment>
<keyword evidence="6" id="KW-0235">DNA replication</keyword>
<comment type="catalytic activity">
    <reaction evidence="9">
        <text>DNA(n) + a 2'-deoxyribonucleoside 5'-triphosphate = DNA(n+1) + diphosphate</text>
        <dbReference type="Rhea" id="RHEA:22508"/>
        <dbReference type="Rhea" id="RHEA-COMP:17339"/>
        <dbReference type="Rhea" id="RHEA-COMP:17340"/>
        <dbReference type="ChEBI" id="CHEBI:33019"/>
        <dbReference type="ChEBI" id="CHEBI:61560"/>
        <dbReference type="ChEBI" id="CHEBI:173112"/>
        <dbReference type="EC" id="2.7.7.7"/>
    </reaction>
</comment>
<feature type="region of interest" description="Disordered" evidence="10">
    <location>
        <begin position="86"/>
        <end position="128"/>
    </location>
</feature>
<evidence type="ECO:0000256" key="4">
    <source>
        <dbReference type="ARBA" id="ARBA00022679"/>
    </source>
</evidence>
<feature type="chain" id="PRO_5040343705" description="DNA-directed DNA polymerase" evidence="11">
    <location>
        <begin position="19"/>
        <end position="610"/>
    </location>
</feature>
<evidence type="ECO:0000256" key="2">
    <source>
        <dbReference type="ARBA" id="ARBA00006035"/>
    </source>
</evidence>
<evidence type="ECO:0000256" key="3">
    <source>
        <dbReference type="ARBA" id="ARBA00012417"/>
    </source>
</evidence>
<dbReference type="Pfam" id="PF04042">
    <property type="entry name" value="DNA_pol_E_B"/>
    <property type="match status" value="1"/>
</dbReference>
<dbReference type="Pfam" id="PF18018">
    <property type="entry name" value="DNA_pol_D_N"/>
    <property type="match status" value="1"/>
</dbReference>
<keyword evidence="11" id="KW-0732">Signal</keyword>
<proteinExistence type="inferred from homology"/>
<dbReference type="InterPro" id="IPR024826">
    <property type="entry name" value="DNA_pol_delta/II_ssu"/>
</dbReference>
<gene>
    <name evidence="14" type="ORF">yc1106_02584</name>
</gene>
<name>A0A9Q9DQQ4_CURCL</name>
<evidence type="ECO:0000256" key="7">
    <source>
        <dbReference type="ARBA" id="ARBA00022932"/>
    </source>
</evidence>
<evidence type="ECO:0000313" key="15">
    <source>
        <dbReference type="Proteomes" id="UP001056012"/>
    </source>
</evidence>
<dbReference type="OrthoDB" id="3763at2759"/>
<feature type="signal peptide" evidence="11">
    <location>
        <begin position="1"/>
        <end position="18"/>
    </location>
</feature>
<dbReference type="GO" id="GO:0006281">
    <property type="term" value="P:DNA repair"/>
    <property type="evidence" value="ECO:0007669"/>
    <property type="project" value="UniProtKB-ARBA"/>
</dbReference>
<dbReference type="FunFam" id="2.40.50.430:FF:000002">
    <property type="entry name" value="DNA polymerase delta subunit"/>
    <property type="match status" value="1"/>
</dbReference>
<keyword evidence="4" id="KW-0808">Transferase</keyword>
<dbReference type="PANTHER" id="PTHR10416">
    <property type="entry name" value="DNA POLYMERASE DELTA SUBUNIT 2"/>
    <property type="match status" value="1"/>
</dbReference>
<dbReference type="EMBL" id="CP089275">
    <property type="protein sequence ID" value="USP75310.1"/>
    <property type="molecule type" value="Genomic_DNA"/>
</dbReference>
<evidence type="ECO:0000256" key="6">
    <source>
        <dbReference type="ARBA" id="ARBA00022705"/>
    </source>
</evidence>
<dbReference type="GO" id="GO:0006273">
    <property type="term" value="P:lagging strand elongation"/>
    <property type="evidence" value="ECO:0007669"/>
    <property type="project" value="UniProtKB-ARBA"/>
</dbReference>
<dbReference type="InterPro" id="IPR041863">
    <property type="entry name" value="PolD2_C"/>
</dbReference>
<dbReference type="AlphaFoldDB" id="A0A9Q9DQQ4"/>
<dbReference type="Gene3D" id="3.60.21.50">
    <property type="match status" value="1"/>
</dbReference>
<dbReference type="VEuPathDB" id="FungiDB:yc1106_02584"/>
<keyword evidence="8" id="KW-0539">Nucleus</keyword>
<evidence type="ECO:0000256" key="8">
    <source>
        <dbReference type="ARBA" id="ARBA00023242"/>
    </source>
</evidence>
<evidence type="ECO:0000256" key="1">
    <source>
        <dbReference type="ARBA" id="ARBA00004123"/>
    </source>
</evidence>
<dbReference type="GO" id="GO:0043625">
    <property type="term" value="C:delta DNA polymerase complex"/>
    <property type="evidence" value="ECO:0007669"/>
    <property type="project" value="TreeGrafter"/>
</dbReference>
<evidence type="ECO:0000259" key="12">
    <source>
        <dbReference type="Pfam" id="PF04042"/>
    </source>
</evidence>
<feature type="domain" description="DNA polymerase alpha/delta/epsilon subunit B" evidence="12">
    <location>
        <begin position="318"/>
        <end position="549"/>
    </location>
</feature>
<dbReference type="InterPro" id="IPR040663">
    <property type="entry name" value="DNA_pol_D_N"/>
</dbReference>
<dbReference type="InterPro" id="IPR007185">
    <property type="entry name" value="DNA_pol_a/d/e_bsu"/>
</dbReference>